<reference evidence="3" key="2">
    <citation type="submission" date="2020-09" db="EMBL/GenBank/DDBJ databases">
        <authorList>
            <person name="Sun Q."/>
            <person name="Kim S."/>
        </authorList>
    </citation>
    <scope>NUCLEOTIDE SEQUENCE</scope>
    <source>
        <strain evidence="3">KCTC 32020</strain>
    </source>
</reference>
<keyword evidence="2" id="KW-0472">Membrane</keyword>
<proteinExistence type="predicted"/>
<keyword evidence="2" id="KW-0812">Transmembrane</keyword>
<gene>
    <name evidence="3" type="ORF">GCM10007167_07200</name>
</gene>
<evidence type="ECO:0000313" key="4">
    <source>
        <dbReference type="Proteomes" id="UP000636453"/>
    </source>
</evidence>
<feature type="region of interest" description="Disordered" evidence="1">
    <location>
        <begin position="1"/>
        <end position="46"/>
    </location>
</feature>
<feature type="transmembrane region" description="Helical" evidence="2">
    <location>
        <begin position="120"/>
        <end position="138"/>
    </location>
</feature>
<evidence type="ECO:0000256" key="2">
    <source>
        <dbReference type="SAM" id="Phobius"/>
    </source>
</evidence>
<dbReference type="Proteomes" id="UP000636453">
    <property type="component" value="Unassembled WGS sequence"/>
</dbReference>
<sequence length="144" mass="16060">MSVPHEPTRAPGRGADPDQRRRPAAASERTPPRLQGARHPTPEPQPRRVEILHSIERPGLTPVFGTSVPPSGLSGVMRRLAFRHSESDLRHWLMLMAADRVNVVEGLVEDVRHSPWGRRLTHPAVLGGVAVLGALWLVRRARRR</sequence>
<protein>
    <submittedName>
        <fullName evidence="3">Uncharacterized protein</fullName>
    </submittedName>
</protein>
<dbReference type="RefSeq" id="WP_146474308.1">
    <property type="nucleotide sequence ID" value="NZ_BNCF01000003.1"/>
</dbReference>
<keyword evidence="4" id="KW-1185">Reference proteome</keyword>
<dbReference type="AlphaFoldDB" id="A0A919DAE7"/>
<evidence type="ECO:0000313" key="3">
    <source>
        <dbReference type="EMBL" id="GHE28284.1"/>
    </source>
</evidence>
<accession>A0A919DAE7</accession>
<dbReference type="EMBL" id="BNCF01000003">
    <property type="protein sequence ID" value="GHE28284.1"/>
    <property type="molecule type" value="Genomic_DNA"/>
</dbReference>
<keyword evidence="2" id="KW-1133">Transmembrane helix</keyword>
<name>A0A919DAE7_9GAMM</name>
<organism evidence="3 4">
    <name type="scientific">Vulcaniibacterium thermophilum</name>
    <dbReference type="NCBI Taxonomy" id="1169913"/>
    <lineage>
        <taxon>Bacteria</taxon>
        <taxon>Pseudomonadati</taxon>
        <taxon>Pseudomonadota</taxon>
        <taxon>Gammaproteobacteria</taxon>
        <taxon>Lysobacterales</taxon>
        <taxon>Lysobacteraceae</taxon>
        <taxon>Vulcaniibacterium</taxon>
    </lineage>
</organism>
<reference evidence="3" key="1">
    <citation type="journal article" date="2014" name="Int. J. Syst. Evol. Microbiol.">
        <title>Complete genome sequence of Corynebacterium casei LMG S-19264T (=DSM 44701T), isolated from a smear-ripened cheese.</title>
        <authorList>
            <consortium name="US DOE Joint Genome Institute (JGI-PGF)"/>
            <person name="Walter F."/>
            <person name="Albersmeier A."/>
            <person name="Kalinowski J."/>
            <person name="Ruckert C."/>
        </authorList>
    </citation>
    <scope>NUCLEOTIDE SEQUENCE</scope>
    <source>
        <strain evidence="3">KCTC 32020</strain>
    </source>
</reference>
<evidence type="ECO:0000256" key="1">
    <source>
        <dbReference type="SAM" id="MobiDB-lite"/>
    </source>
</evidence>
<comment type="caution">
    <text evidence="3">The sequence shown here is derived from an EMBL/GenBank/DDBJ whole genome shotgun (WGS) entry which is preliminary data.</text>
</comment>
<dbReference type="OrthoDB" id="6021991at2"/>